<evidence type="ECO:0000313" key="3">
    <source>
        <dbReference type="Proteomes" id="UP000540929"/>
    </source>
</evidence>
<proteinExistence type="predicted"/>
<dbReference type="AlphaFoldDB" id="A0A7Y9W9K1"/>
<dbReference type="EMBL" id="JACCAU010000001">
    <property type="protein sequence ID" value="NYH16661.1"/>
    <property type="molecule type" value="Genomic_DNA"/>
</dbReference>
<dbReference type="EMBL" id="JACCAS010000002">
    <property type="protein sequence ID" value="NYH24904.1"/>
    <property type="molecule type" value="Genomic_DNA"/>
</dbReference>
<evidence type="ECO:0000313" key="1">
    <source>
        <dbReference type="EMBL" id="NYH16661.1"/>
    </source>
</evidence>
<evidence type="ECO:0000313" key="4">
    <source>
        <dbReference type="Proteomes" id="UP000572540"/>
    </source>
</evidence>
<evidence type="ECO:0000313" key="2">
    <source>
        <dbReference type="EMBL" id="NYH24904.1"/>
    </source>
</evidence>
<keyword evidence="3" id="KW-1185">Reference proteome</keyword>
<reference evidence="3 4" key="1">
    <citation type="submission" date="2020-07" db="EMBL/GenBank/DDBJ databases">
        <title>Exploring microbial biodiversity for novel pathways involved in the catabolism of aromatic compounds derived from lignin.</title>
        <authorList>
            <person name="Elkins J."/>
        </authorList>
    </citation>
    <scope>NUCLEOTIDE SEQUENCE [LARGE SCALE GENOMIC DNA]</scope>
    <source>
        <strain evidence="1 4">H2C3B</strain>
        <strain evidence="2 3">H2C3C</strain>
    </source>
</reference>
<gene>
    <name evidence="2" type="ORF">GGD40_004475</name>
    <name evidence="1" type="ORF">GGD41_003889</name>
</gene>
<protein>
    <submittedName>
        <fullName evidence="1">Uncharacterized protein</fullName>
    </submittedName>
</protein>
<name>A0A7Y9W9K1_9BURK</name>
<dbReference type="Proteomes" id="UP000572540">
    <property type="component" value="Unassembled WGS sequence"/>
</dbReference>
<organism evidence="1 4">
    <name type="scientific">Paraburkholderia bryophila</name>
    <dbReference type="NCBI Taxonomy" id="420952"/>
    <lineage>
        <taxon>Bacteria</taxon>
        <taxon>Pseudomonadati</taxon>
        <taxon>Pseudomonadota</taxon>
        <taxon>Betaproteobacteria</taxon>
        <taxon>Burkholderiales</taxon>
        <taxon>Burkholderiaceae</taxon>
        <taxon>Paraburkholderia</taxon>
    </lineage>
</organism>
<comment type="caution">
    <text evidence="1">The sequence shown here is derived from an EMBL/GenBank/DDBJ whole genome shotgun (WGS) entry which is preliminary data.</text>
</comment>
<dbReference type="Proteomes" id="UP000540929">
    <property type="component" value="Unassembled WGS sequence"/>
</dbReference>
<accession>A0A7Y9W9K1</accession>
<sequence length="38" mass="4637">MRLSNWIVVLACAYMEYTTWEERSVYRRTVGYDSVVWC</sequence>